<accession>A0ABY7XN43</accession>
<proteinExistence type="predicted"/>
<dbReference type="SUPFAM" id="SSF52218">
    <property type="entry name" value="Flavoproteins"/>
    <property type="match status" value="1"/>
</dbReference>
<dbReference type="EMBL" id="CP118109">
    <property type="protein sequence ID" value="WDI05070.1"/>
    <property type="molecule type" value="Genomic_DNA"/>
</dbReference>
<keyword evidence="2" id="KW-1185">Reference proteome</keyword>
<keyword evidence="1" id="KW-0614">Plasmid</keyword>
<geneLocation type="plasmid" evidence="1 2">
    <name>unnamed1</name>
</geneLocation>
<reference evidence="1 2" key="1">
    <citation type="submission" date="2023-02" db="EMBL/GenBank/DDBJ databases">
        <title>Pathogen: clinical or host-associated sample.</title>
        <authorList>
            <person name="Hergert J."/>
            <person name="Casey R."/>
            <person name="Wagner J."/>
            <person name="Young E.L."/>
            <person name="Oakeson K.F."/>
        </authorList>
    </citation>
    <scope>NUCLEOTIDE SEQUENCE [LARGE SCALE GENOMIC DNA]</scope>
    <source>
        <strain evidence="1 2">2022CK-00829</strain>
        <plasmid evidence="1 2">unnamed1</plasmid>
    </source>
</reference>
<dbReference type="InterPro" id="IPR004465">
    <property type="entry name" value="RNR_NrdI"/>
</dbReference>
<dbReference type="Gene3D" id="3.40.50.360">
    <property type="match status" value="1"/>
</dbReference>
<name>A0ABY7XN43_9BACL</name>
<sequence length="113" mass="12783">MLLSYYSLSGKAESFVKKTGMHAVRIGPALRMQQPYVLITSTEETGKMPEEVSDFLIHNHNLMVGCSIIGRYSREELHELSQAVPYISSDSVEKFIKEVNEIERNTAKGYKAQ</sequence>
<dbReference type="RefSeq" id="WP_274338678.1">
    <property type="nucleotide sequence ID" value="NZ_CP118109.1"/>
</dbReference>
<protein>
    <submittedName>
        <fullName evidence="1">Class Ib ribonucleoside-diphosphate reductase assembly flavoprotein NrdI</fullName>
    </submittedName>
</protein>
<organism evidence="1 2">
    <name type="scientific">Paenibacillus urinalis</name>
    <dbReference type="NCBI Taxonomy" id="521520"/>
    <lineage>
        <taxon>Bacteria</taxon>
        <taxon>Bacillati</taxon>
        <taxon>Bacillota</taxon>
        <taxon>Bacilli</taxon>
        <taxon>Bacillales</taxon>
        <taxon>Paenibacillaceae</taxon>
        <taxon>Paenibacillus</taxon>
    </lineage>
</organism>
<evidence type="ECO:0000313" key="1">
    <source>
        <dbReference type="EMBL" id="WDI05070.1"/>
    </source>
</evidence>
<dbReference type="Proteomes" id="UP001221519">
    <property type="component" value="Plasmid unnamed1"/>
</dbReference>
<dbReference type="Pfam" id="PF07972">
    <property type="entry name" value="Flavodoxin_NdrI"/>
    <property type="match status" value="1"/>
</dbReference>
<evidence type="ECO:0000313" key="2">
    <source>
        <dbReference type="Proteomes" id="UP001221519"/>
    </source>
</evidence>
<gene>
    <name evidence="1" type="ORF">PUW25_26230</name>
</gene>
<dbReference type="InterPro" id="IPR029039">
    <property type="entry name" value="Flavoprotein-like_sf"/>
</dbReference>